<protein>
    <submittedName>
        <fullName evidence="1">Uncharacterized protein</fullName>
    </submittedName>
</protein>
<gene>
    <name evidence="1" type="ORF">LCGC14_2334470</name>
</gene>
<dbReference type="AlphaFoldDB" id="A0A0F9CDT3"/>
<dbReference type="PROSITE" id="PS51257">
    <property type="entry name" value="PROKAR_LIPOPROTEIN"/>
    <property type="match status" value="1"/>
</dbReference>
<evidence type="ECO:0000313" key="1">
    <source>
        <dbReference type="EMBL" id="KKL47543.1"/>
    </source>
</evidence>
<proteinExistence type="predicted"/>
<dbReference type="EMBL" id="LAZR01033625">
    <property type="protein sequence ID" value="KKL47543.1"/>
    <property type="molecule type" value="Genomic_DNA"/>
</dbReference>
<name>A0A0F9CDT3_9ZZZZ</name>
<sequence>MVRILKDTKIPFILVVLGAGCDGESTLENIKITFQDYNKKNKYLGSFSLDLLIPLFKSLAGSLQQTRTPNIISFARDNRLELDKESLMIVPRGRYPKIPRELLIHGFVFGNFKDYI</sequence>
<comment type="caution">
    <text evidence="1">The sequence shown here is derived from an EMBL/GenBank/DDBJ whole genome shotgun (WGS) entry which is preliminary data.</text>
</comment>
<accession>A0A0F9CDT3</accession>
<reference evidence="1" key="1">
    <citation type="journal article" date="2015" name="Nature">
        <title>Complex archaea that bridge the gap between prokaryotes and eukaryotes.</title>
        <authorList>
            <person name="Spang A."/>
            <person name="Saw J.H."/>
            <person name="Jorgensen S.L."/>
            <person name="Zaremba-Niedzwiedzka K."/>
            <person name="Martijn J."/>
            <person name="Lind A.E."/>
            <person name="van Eijk R."/>
            <person name="Schleper C."/>
            <person name="Guy L."/>
            <person name="Ettema T.J."/>
        </authorList>
    </citation>
    <scope>NUCLEOTIDE SEQUENCE</scope>
</reference>
<organism evidence="1">
    <name type="scientific">marine sediment metagenome</name>
    <dbReference type="NCBI Taxonomy" id="412755"/>
    <lineage>
        <taxon>unclassified sequences</taxon>
        <taxon>metagenomes</taxon>
        <taxon>ecological metagenomes</taxon>
    </lineage>
</organism>